<feature type="transmembrane region" description="Helical" evidence="3">
    <location>
        <begin position="121"/>
        <end position="138"/>
    </location>
</feature>
<keyword evidence="3" id="KW-0812">Transmembrane</keyword>
<feature type="coiled-coil region" evidence="1">
    <location>
        <begin position="209"/>
        <end position="236"/>
    </location>
</feature>
<gene>
    <name evidence="4" type="ORF">D187_001607</name>
</gene>
<keyword evidence="3" id="KW-0472">Membrane</keyword>
<keyword evidence="1" id="KW-0175">Coiled coil</keyword>
<evidence type="ECO:0000256" key="2">
    <source>
        <dbReference type="SAM" id="MobiDB-lite"/>
    </source>
</evidence>
<evidence type="ECO:0000313" key="5">
    <source>
        <dbReference type="Proteomes" id="UP000011682"/>
    </source>
</evidence>
<dbReference type="Proteomes" id="UP000011682">
    <property type="component" value="Unassembled WGS sequence"/>
</dbReference>
<dbReference type="OrthoDB" id="5501622at2"/>
<sequence length="406" mass="44358">MSPRNFVKQALPWVALVLAIAALGYTWRWALSKSSERQRMHHAFSTGTTNYIFSLCPSTPLAETEPRWASDMRGRCMVTQPTWGTAQQGGARTELDIEKGSTWQSVQLLSRLVLEISPGKMLSLLSLVVISLAGTLGVQRKGWLERQGLSLSITRGAAVSMLTVVLVALSVSLVLLDEQETLSMCQVTGGTYANLLSVDARCSQQTMLLRETQEKLEQKKGELDARAEELEELKREIASLGVMRDALGSFKTELQSQSESTQQLIRAVTGATLEGISKALDPIHADVKGLDTSLKTDFRKGLRGELQEDMTSLVRAELKTALQGEQLQELIRREVREAVRADVREVVRGELRESVKTVLAASPAVLPPAPKPETKTPARTNVTAASSNKPATPGRKPSPPPAPSKR</sequence>
<dbReference type="RefSeq" id="WP_002622751.1">
    <property type="nucleotide sequence ID" value="NZ_ANAH02000011.1"/>
</dbReference>
<feature type="compositionally biased region" description="Polar residues" evidence="2">
    <location>
        <begin position="379"/>
        <end position="389"/>
    </location>
</feature>
<evidence type="ECO:0000256" key="3">
    <source>
        <dbReference type="SAM" id="Phobius"/>
    </source>
</evidence>
<reference evidence="4" key="1">
    <citation type="submission" date="2013-05" db="EMBL/GenBank/DDBJ databases">
        <title>Genome assembly of Cystobacter fuscus DSM 2262.</title>
        <authorList>
            <person name="Sharma G."/>
            <person name="Khatri I."/>
            <person name="Kaur C."/>
            <person name="Mayilraj S."/>
            <person name="Subramanian S."/>
        </authorList>
    </citation>
    <scope>NUCLEOTIDE SEQUENCE [LARGE SCALE GENOMIC DNA]</scope>
    <source>
        <strain evidence="4">DSM 2262</strain>
    </source>
</reference>
<comment type="caution">
    <text evidence="4">The sequence shown here is derived from an EMBL/GenBank/DDBJ whole genome shotgun (WGS) entry which is preliminary data.</text>
</comment>
<keyword evidence="3" id="KW-1133">Transmembrane helix</keyword>
<feature type="region of interest" description="Disordered" evidence="2">
    <location>
        <begin position="363"/>
        <end position="406"/>
    </location>
</feature>
<evidence type="ECO:0000313" key="4">
    <source>
        <dbReference type="EMBL" id="EPX60955.1"/>
    </source>
</evidence>
<feature type="transmembrane region" description="Helical" evidence="3">
    <location>
        <begin position="158"/>
        <end position="176"/>
    </location>
</feature>
<dbReference type="AlphaFoldDB" id="S9P948"/>
<feature type="compositionally biased region" description="Pro residues" evidence="2">
    <location>
        <begin position="396"/>
        <end position="406"/>
    </location>
</feature>
<feature type="transmembrane region" description="Helical" evidence="3">
    <location>
        <begin position="12"/>
        <end position="31"/>
    </location>
</feature>
<accession>S9P948</accession>
<dbReference type="EMBL" id="ANAH02000011">
    <property type="protein sequence ID" value="EPX60955.1"/>
    <property type="molecule type" value="Genomic_DNA"/>
</dbReference>
<name>S9P948_CYSF2</name>
<organism evidence="4 5">
    <name type="scientific">Cystobacter fuscus (strain ATCC 25194 / DSM 2262 / NBRC 100088 / M29)</name>
    <dbReference type="NCBI Taxonomy" id="1242864"/>
    <lineage>
        <taxon>Bacteria</taxon>
        <taxon>Pseudomonadati</taxon>
        <taxon>Myxococcota</taxon>
        <taxon>Myxococcia</taxon>
        <taxon>Myxococcales</taxon>
        <taxon>Cystobacterineae</taxon>
        <taxon>Archangiaceae</taxon>
        <taxon>Cystobacter</taxon>
    </lineage>
</organism>
<evidence type="ECO:0000256" key="1">
    <source>
        <dbReference type="SAM" id="Coils"/>
    </source>
</evidence>
<protein>
    <submittedName>
        <fullName evidence="4">Uncharacterized protein</fullName>
    </submittedName>
</protein>
<keyword evidence="5" id="KW-1185">Reference proteome</keyword>
<proteinExistence type="predicted"/>